<accession>A0A419V3U7</accession>
<keyword evidence="5 9" id="KW-0812">Transmembrane</keyword>
<evidence type="ECO:0000256" key="2">
    <source>
        <dbReference type="ARBA" id="ARBA00009212"/>
    </source>
</evidence>
<dbReference type="NCBIfam" id="NF009248">
    <property type="entry name" value="PRK12600.1"/>
    <property type="match status" value="1"/>
</dbReference>
<evidence type="ECO:0000256" key="5">
    <source>
        <dbReference type="ARBA" id="ARBA00022692"/>
    </source>
</evidence>
<evidence type="ECO:0000256" key="7">
    <source>
        <dbReference type="ARBA" id="ARBA00023136"/>
    </source>
</evidence>
<keyword evidence="7 8" id="KW-0472">Membrane</keyword>
<evidence type="ECO:0000256" key="8">
    <source>
        <dbReference type="PIRNR" id="PIRNR028784"/>
    </source>
</evidence>
<feature type="transmembrane region" description="Helical" evidence="9">
    <location>
        <begin position="59"/>
        <end position="82"/>
    </location>
</feature>
<dbReference type="EMBL" id="RAPK01000009">
    <property type="protein sequence ID" value="RKD73066.1"/>
    <property type="molecule type" value="Genomic_DNA"/>
</dbReference>
<dbReference type="PANTHER" id="PTHR34702:SF1">
    <property type="entry name" value="NA(+)_H(+) ANTIPORTER SUBUNIT F"/>
    <property type="match status" value="1"/>
</dbReference>
<evidence type="ECO:0000313" key="11">
    <source>
        <dbReference type="Proteomes" id="UP000285120"/>
    </source>
</evidence>
<reference evidence="10 11" key="1">
    <citation type="submission" date="2018-09" db="EMBL/GenBank/DDBJ databases">
        <title>Genomic Encyclopedia of Archaeal and Bacterial Type Strains, Phase II (KMG-II): from individual species to whole genera.</title>
        <authorList>
            <person name="Goeker M."/>
        </authorList>
    </citation>
    <scope>NUCLEOTIDE SEQUENCE [LARGE SCALE GENOMIC DNA]</scope>
    <source>
        <strain evidence="10 11">DSM 17008</strain>
    </source>
</reference>
<feature type="transmembrane region" description="Helical" evidence="9">
    <location>
        <begin position="34"/>
        <end position="53"/>
    </location>
</feature>
<dbReference type="PANTHER" id="PTHR34702">
    <property type="entry name" value="NA(+)/H(+) ANTIPORTER SUBUNIT F1"/>
    <property type="match status" value="1"/>
</dbReference>
<protein>
    <submittedName>
        <fullName evidence="10">Multisubunit sodium/proton antiporter MrpF subunit</fullName>
    </submittedName>
</protein>
<evidence type="ECO:0000313" key="10">
    <source>
        <dbReference type="EMBL" id="RKD73066.1"/>
    </source>
</evidence>
<name>A0A419V3U7_9BACL</name>
<feature type="transmembrane region" description="Helical" evidence="9">
    <location>
        <begin position="6"/>
        <end position="25"/>
    </location>
</feature>
<evidence type="ECO:0000256" key="4">
    <source>
        <dbReference type="ARBA" id="ARBA00022475"/>
    </source>
</evidence>
<dbReference type="RefSeq" id="WP_120193449.1">
    <property type="nucleotide sequence ID" value="NZ_RAPK01000009.1"/>
</dbReference>
<evidence type="ECO:0000256" key="6">
    <source>
        <dbReference type="ARBA" id="ARBA00022989"/>
    </source>
</evidence>
<evidence type="ECO:0000256" key="1">
    <source>
        <dbReference type="ARBA" id="ARBA00004651"/>
    </source>
</evidence>
<comment type="subcellular location">
    <subcellularLocation>
        <location evidence="1 8">Cell membrane</location>
        <topology evidence="1 8">Multi-pass membrane protein</topology>
    </subcellularLocation>
</comment>
<dbReference type="OrthoDB" id="9799958at2"/>
<keyword evidence="11" id="KW-1185">Reference proteome</keyword>
<evidence type="ECO:0000256" key="3">
    <source>
        <dbReference type="ARBA" id="ARBA00022448"/>
    </source>
</evidence>
<sequence>MFTIVVDIALIAMAVSLVLCTYRVIAGPTVPDRIVALDAFGLNMVGFVGLLMISLDTAAFSEVILMIAILAFLGSVALAKYWERGLVIDRNPD</sequence>
<dbReference type="GO" id="GO:0015385">
    <property type="term" value="F:sodium:proton antiporter activity"/>
    <property type="evidence" value="ECO:0007669"/>
    <property type="project" value="TreeGrafter"/>
</dbReference>
<dbReference type="AlphaFoldDB" id="A0A419V3U7"/>
<keyword evidence="8" id="KW-0050">Antiport</keyword>
<keyword evidence="4 8" id="KW-1003">Cell membrane</keyword>
<organism evidence="10 11">
    <name type="scientific">Sinobaca qinghaiensis</name>
    <dbReference type="NCBI Taxonomy" id="342944"/>
    <lineage>
        <taxon>Bacteria</taxon>
        <taxon>Bacillati</taxon>
        <taxon>Bacillota</taxon>
        <taxon>Bacilli</taxon>
        <taxon>Bacillales</taxon>
        <taxon>Sporolactobacillaceae</taxon>
        <taxon>Sinobaca</taxon>
    </lineage>
</organism>
<keyword evidence="6 9" id="KW-1133">Transmembrane helix</keyword>
<dbReference type="GO" id="GO:0005886">
    <property type="term" value="C:plasma membrane"/>
    <property type="evidence" value="ECO:0007669"/>
    <property type="project" value="UniProtKB-SubCell"/>
</dbReference>
<evidence type="ECO:0000256" key="9">
    <source>
        <dbReference type="SAM" id="Phobius"/>
    </source>
</evidence>
<dbReference type="Proteomes" id="UP000285120">
    <property type="component" value="Unassembled WGS sequence"/>
</dbReference>
<gene>
    <name evidence="10" type="ORF">ATL39_2268</name>
</gene>
<dbReference type="Pfam" id="PF04066">
    <property type="entry name" value="MrpF_PhaF"/>
    <property type="match status" value="1"/>
</dbReference>
<proteinExistence type="inferred from homology"/>
<comment type="caution">
    <text evidence="10">The sequence shown here is derived from an EMBL/GenBank/DDBJ whole genome shotgun (WGS) entry which is preliminary data.</text>
</comment>
<comment type="similarity">
    <text evidence="2 8">Belongs to the CPA3 antiporters (TC 2.A.63) subunit F family.</text>
</comment>
<keyword evidence="8" id="KW-0406">Ion transport</keyword>
<dbReference type="InterPro" id="IPR007208">
    <property type="entry name" value="MrpF/PhaF-like"/>
</dbReference>
<keyword evidence="3 8" id="KW-0813">Transport</keyword>
<dbReference type="PIRSF" id="PIRSF028784">
    <property type="entry name" value="MrpF"/>
    <property type="match status" value="1"/>
</dbReference>